<protein>
    <submittedName>
        <fullName evidence="4">YbaK prolyl-tRNA synthetase associated region</fullName>
    </submittedName>
</protein>
<reference evidence="4 5" key="1">
    <citation type="journal article" date="2015" name="Genome Announc.">
        <title>Expanding the biotechnology potential of lactobacilli through comparative genomics of 213 strains and associated genera.</title>
        <authorList>
            <person name="Sun Z."/>
            <person name="Harris H.M."/>
            <person name="McCann A."/>
            <person name="Guo C."/>
            <person name="Argimon S."/>
            <person name="Zhang W."/>
            <person name="Yang X."/>
            <person name="Jeffery I.B."/>
            <person name="Cooney J.C."/>
            <person name="Kagawa T.F."/>
            <person name="Liu W."/>
            <person name="Song Y."/>
            <person name="Salvetti E."/>
            <person name="Wrobel A."/>
            <person name="Rasinkangas P."/>
            <person name="Parkhill J."/>
            <person name="Rea M.C."/>
            <person name="O'Sullivan O."/>
            <person name="Ritari J."/>
            <person name="Douillard F.P."/>
            <person name="Paul Ross R."/>
            <person name="Yang R."/>
            <person name="Briner A.E."/>
            <person name="Felis G.E."/>
            <person name="de Vos W.M."/>
            <person name="Barrangou R."/>
            <person name="Klaenhammer T.R."/>
            <person name="Caufield P.W."/>
            <person name="Cui Y."/>
            <person name="Zhang H."/>
            <person name="O'Toole P.W."/>
        </authorList>
    </citation>
    <scope>NUCLEOTIDE SEQUENCE [LARGE SCALE GENOMIC DNA]</scope>
    <source>
        <strain evidence="4 5">DSM 14792</strain>
    </source>
</reference>
<dbReference type="PANTHER" id="PTHR31423">
    <property type="entry name" value="YBAK DOMAIN-CONTAINING PROTEIN"/>
    <property type="match status" value="1"/>
</dbReference>
<comment type="similarity">
    <text evidence="1">Belongs to the PRORSD1 family.</text>
</comment>
<dbReference type="InterPro" id="IPR040285">
    <property type="entry name" value="ProX/PRXD1"/>
</dbReference>
<evidence type="ECO:0000256" key="2">
    <source>
        <dbReference type="ARBA" id="ARBA00022917"/>
    </source>
</evidence>
<dbReference type="InterPro" id="IPR036754">
    <property type="entry name" value="YbaK/aa-tRNA-synt-asso_dom_sf"/>
</dbReference>
<dbReference type="EMBL" id="JQBA01000006">
    <property type="protein sequence ID" value="KRN45112.1"/>
    <property type="molecule type" value="Genomic_DNA"/>
</dbReference>
<dbReference type="AlphaFoldDB" id="A0A0R2GX79"/>
<dbReference type="GO" id="GO:0004812">
    <property type="term" value="F:aminoacyl-tRNA ligase activity"/>
    <property type="evidence" value="ECO:0007669"/>
    <property type="project" value="UniProtKB-KW"/>
</dbReference>
<keyword evidence="4" id="KW-0436">Ligase</keyword>
<dbReference type="STRING" id="1203076.GCA_000312405_01047"/>
<keyword evidence="4" id="KW-0030">Aminoacyl-tRNA synthetase</keyword>
<evidence type="ECO:0000256" key="1">
    <source>
        <dbReference type="ARBA" id="ARBA00010201"/>
    </source>
</evidence>
<dbReference type="GO" id="GO:0006412">
    <property type="term" value="P:translation"/>
    <property type="evidence" value="ECO:0007669"/>
    <property type="project" value="UniProtKB-KW"/>
</dbReference>
<evidence type="ECO:0000313" key="4">
    <source>
        <dbReference type="EMBL" id="KRN45112.1"/>
    </source>
</evidence>
<proteinExistence type="inferred from homology"/>
<dbReference type="PATRIC" id="fig|148604.4.peg.1827"/>
<evidence type="ECO:0000313" key="5">
    <source>
        <dbReference type="Proteomes" id="UP000051639"/>
    </source>
</evidence>
<dbReference type="GO" id="GO:0002161">
    <property type="term" value="F:aminoacyl-tRNA deacylase activity"/>
    <property type="evidence" value="ECO:0007669"/>
    <property type="project" value="InterPro"/>
</dbReference>
<comment type="caution">
    <text evidence="4">The sequence shown here is derived from an EMBL/GenBank/DDBJ whole genome shotgun (WGS) entry which is preliminary data.</text>
</comment>
<feature type="domain" description="YbaK/aminoacyl-tRNA synthetase-associated" evidence="3">
    <location>
        <begin position="24"/>
        <end position="149"/>
    </location>
</feature>
<organism evidence="4 5">
    <name type="scientific">Limosilactobacillus ingluviei</name>
    <dbReference type="NCBI Taxonomy" id="148604"/>
    <lineage>
        <taxon>Bacteria</taxon>
        <taxon>Bacillati</taxon>
        <taxon>Bacillota</taxon>
        <taxon>Bacilli</taxon>
        <taxon>Lactobacillales</taxon>
        <taxon>Lactobacillaceae</taxon>
        <taxon>Limosilactobacillus</taxon>
    </lineage>
</organism>
<name>A0A0R2GX79_9LACO</name>
<dbReference type="CDD" id="cd04335">
    <property type="entry name" value="PrdX_deacylase"/>
    <property type="match status" value="1"/>
</dbReference>
<dbReference type="Pfam" id="PF04073">
    <property type="entry name" value="tRNA_edit"/>
    <property type="match status" value="1"/>
</dbReference>
<dbReference type="InterPro" id="IPR007214">
    <property type="entry name" value="YbaK/aa-tRNA-synth-assoc-dom"/>
</dbReference>
<accession>A0A0R2GX79</accession>
<sequence length="166" mass="18687">MMLDKQAIYQLLQQKGYWYEITEHAAVFDMASLADLNLPYPDQDAKNLFVRDDKHRHYYLLTVKGEKRVDLKAFARAQGLRRLSFASAADLQRLLGVQPGAVTPLGLLNEPGGTVDYYLDVELTEPPAFLGVHPNDNTATVWLKSQDLLAWLTDHGVQCQVVTMPS</sequence>
<evidence type="ECO:0000259" key="3">
    <source>
        <dbReference type="Pfam" id="PF04073"/>
    </source>
</evidence>
<gene>
    <name evidence="4" type="ORF">IV41_GL001771</name>
</gene>
<dbReference type="Proteomes" id="UP000051639">
    <property type="component" value="Unassembled WGS sequence"/>
</dbReference>
<dbReference type="eggNOG" id="COG3760">
    <property type="taxonomic scope" value="Bacteria"/>
</dbReference>
<dbReference type="SUPFAM" id="SSF55826">
    <property type="entry name" value="YbaK/ProRS associated domain"/>
    <property type="match status" value="1"/>
</dbReference>
<keyword evidence="2" id="KW-0648">Protein biosynthesis</keyword>
<dbReference type="PANTHER" id="PTHR31423:SF3">
    <property type="entry name" value="PROLYL-TRNA SYNTHETASE ASSOCIATED DOMAIN-CONTAINING PROTEIN 1-RELATED"/>
    <property type="match status" value="1"/>
</dbReference>
<keyword evidence="5" id="KW-1185">Reference proteome</keyword>
<dbReference type="Gene3D" id="3.90.960.10">
    <property type="entry name" value="YbaK/aminoacyl-tRNA synthetase-associated domain"/>
    <property type="match status" value="1"/>
</dbReference>